<dbReference type="InterPro" id="IPR029057">
    <property type="entry name" value="PRTase-like"/>
</dbReference>
<keyword evidence="4 6" id="KW-0808">Transferase</keyword>
<dbReference type="GO" id="GO:0044205">
    <property type="term" value="P:'de novo' UMP biosynthetic process"/>
    <property type="evidence" value="ECO:0007669"/>
    <property type="project" value="UniProtKB-UniRule"/>
</dbReference>
<dbReference type="NCBIfam" id="TIGR00336">
    <property type="entry name" value="pyrE"/>
    <property type="match status" value="1"/>
</dbReference>
<keyword evidence="6" id="KW-0460">Magnesium</keyword>
<evidence type="ECO:0000256" key="3">
    <source>
        <dbReference type="ARBA" id="ARBA00022676"/>
    </source>
</evidence>
<feature type="binding site" evidence="6">
    <location>
        <position position="164"/>
    </location>
    <ligand>
        <name>orotate</name>
        <dbReference type="ChEBI" id="CHEBI:30839"/>
    </ligand>
</feature>
<comment type="function">
    <text evidence="6">Catalyzes the transfer of a ribosyl phosphate group from 5-phosphoribose 1-diphosphate to orotate, leading to the formation of orotidine monophosphate (OMP).</text>
</comment>
<comment type="caution">
    <text evidence="8">The sequence shown here is derived from an EMBL/GenBank/DDBJ whole genome shotgun (WGS) entry which is preliminary data.</text>
</comment>
<dbReference type="EC" id="2.4.2.10" evidence="2 6"/>
<dbReference type="CDD" id="cd06223">
    <property type="entry name" value="PRTases_typeI"/>
    <property type="match status" value="1"/>
</dbReference>
<dbReference type="GO" id="GO:0019856">
    <property type="term" value="P:pyrimidine nucleobase biosynthetic process"/>
    <property type="evidence" value="ECO:0007669"/>
    <property type="project" value="TreeGrafter"/>
</dbReference>
<feature type="binding site" evidence="6">
    <location>
        <position position="110"/>
    </location>
    <ligand>
        <name>5-phospho-alpha-D-ribose 1-diphosphate</name>
        <dbReference type="ChEBI" id="CHEBI:58017"/>
        <note>ligand shared between dimeric partners</note>
    </ligand>
</feature>
<comment type="subunit">
    <text evidence="6">Homodimer.</text>
</comment>
<dbReference type="PANTHER" id="PTHR19278:SF9">
    <property type="entry name" value="URIDINE 5'-MONOPHOSPHATE SYNTHASE"/>
    <property type="match status" value="1"/>
</dbReference>
<feature type="binding site" description="in other chain" evidence="6">
    <location>
        <begin position="132"/>
        <end position="140"/>
    </location>
    <ligand>
        <name>5-phospho-alpha-D-ribose 1-diphosphate</name>
        <dbReference type="ChEBI" id="CHEBI:58017"/>
        <note>ligand shared between dimeric partners</note>
    </ligand>
</feature>
<comment type="catalytic activity">
    <reaction evidence="6">
        <text>orotidine 5'-phosphate + diphosphate = orotate + 5-phospho-alpha-D-ribose 1-diphosphate</text>
        <dbReference type="Rhea" id="RHEA:10380"/>
        <dbReference type="ChEBI" id="CHEBI:30839"/>
        <dbReference type="ChEBI" id="CHEBI:33019"/>
        <dbReference type="ChEBI" id="CHEBI:57538"/>
        <dbReference type="ChEBI" id="CHEBI:58017"/>
        <dbReference type="EC" id="2.4.2.10"/>
    </reaction>
</comment>
<dbReference type="PANTHER" id="PTHR19278">
    <property type="entry name" value="OROTATE PHOSPHORIBOSYLTRANSFERASE"/>
    <property type="match status" value="1"/>
</dbReference>
<evidence type="ECO:0000256" key="2">
    <source>
        <dbReference type="ARBA" id="ARBA00011971"/>
    </source>
</evidence>
<keyword evidence="5 6" id="KW-0665">Pyrimidine biosynthesis</keyword>
<dbReference type="InterPro" id="IPR023031">
    <property type="entry name" value="OPRT"/>
</dbReference>
<dbReference type="HAMAP" id="MF_01208">
    <property type="entry name" value="PyrE"/>
    <property type="match status" value="1"/>
</dbReference>
<evidence type="ECO:0000313" key="9">
    <source>
        <dbReference type="Proteomes" id="UP000482487"/>
    </source>
</evidence>
<feature type="binding site" evidence="6">
    <location>
        <position position="136"/>
    </location>
    <ligand>
        <name>orotate</name>
        <dbReference type="ChEBI" id="CHEBI:30839"/>
    </ligand>
</feature>
<dbReference type="InterPro" id="IPR004467">
    <property type="entry name" value="Or_phspho_trans_dom"/>
</dbReference>
<comment type="similarity">
    <text evidence="6">Belongs to the purine/pyrimidine phosphoribosyltransferase family. PyrE subfamily.</text>
</comment>
<protein>
    <recommendedName>
        <fullName evidence="2 6">Orotate phosphoribosyltransferase</fullName>
        <shortName evidence="6">OPRT</shortName>
        <shortName evidence="6">OPRTase</shortName>
        <ecNumber evidence="2 6">2.4.2.10</ecNumber>
    </recommendedName>
</protein>
<name>A0A7C9J8E2_9BACT</name>
<evidence type="ECO:0000256" key="5">
    <source>
        <dbReference type="ARBA" id="ARBA00022975"/>
    </source>
</evidence>
<dbReference type="Pfam" id="PF00156">
    <property type="entry name" value="Pribosyltran"/>
    <property type="match status" value="1"/>
</dbReference>
<dbReference type="UniPathway" id="UPA00070">
    <property type="reaction ID" value="UER00119"/>
</dbReference>
<dbReference type="AlphaFoldDB" id="A0A7C9J8E2"/>
<dbReference type="EMBL" id="WVUD01000007">
    <property type="protein sequence ID" value="MYL82738.1"/>
    <property type="molecule type" value="Genomic_DNA"/>
</dbReference>
<dbReference type="RefSeq" id="WP_160959586.1">
    <property type="nucleotide sequence ID" value="NZ_WVUD01000007.1"/>
</dbReference>
<evidence type="ECO:0000259" key="7">
    <source>
        <dbReference type="Pfam" id="PF00156"/>
    </source>
</evidence>
<comment type="caution">
    <text evidence="6">Lacks conserved residue(s) required for the propagation of feature annotation.</text>
</comment>
<feature type="binding site" evidence="6">
    <location>
        <position position="104"/>
    </location>
    <ligand>
        <name>5-phospho-alpha-D-ribose 1-diphosphate</name>
        <dbReference type="ChEBI" id="CHEBI:58017"/>
        <note>ligand shared between dimeric partners</note>
    </ligand>
</feature>
<dbReference type="GO" id="GO:0004588">
    <property type="term" value="F:orotate phosphoribosyltransferase activity"/>
    <property type="evidence" value="ECO:0007669"/>
    <property type="project" value="UniProtKB-UniRule"/>
</dbReference>
<dbReference type="SUPFAM" id="SSF53271">
    <property type="entry name" value="PRTase-like"/>
    <property type="match status" value="1"/>
</dbReference>
<sequence>MSCPSQNLDAAAMRSRLARLLLEKSYRAGEVTLTSGRKSDYYFDCKQTALHPEGAWLIGNLLFDLLPAEIVGVGGMTLGADPLVTAVSIASFLRSRPLPAFIVRKASKGHGTNQFLEGLSNFQPGDTVALLEDVVTTGGTLLTVIDRVQDAGLKIGAVVTVLDRNEGGSEKLAERGFPLLSVFSREALLAAANQQPVA</sequence>
<evidence type="ECO:0000256" key="1">
    <source>
        <dbReference type="ARBA" id="ARBA00004889"/>
    </source>
</evidence>
<dbReference type="Proteomes" id="UP000482487">
    <property type="component" value="Unassembled WGS sequence"/>
</dbReference>
<dbReference type="GO" id="GO:0000287">
    <property type="term" value="F:magnesium ion binding"/>
    <property type="evidence" value="ECO:0007669"/>
    <property type="project" value="UniProtKB-UniRule"/>
</dbReference>
<feature type="domain" description="Phosphoribosyltransferase" evidence="7">
    <location>
        <begin position="86"/>
        <end position="172"/>
    </location>
</feature>
<accession>A0A7C9J8E2</accession>
<dbReference type="Gene3D" id="3.40.50.2020">
    <property type="match status" value="1"/>
</dbReference>
<feature type="binding site" description="in other chain" evidence="6">
    <location>
        <position position="105"/>
    </location>
    <ligand>
        <name>5-phospho-alpha-D-ribose 1-diphosphate</name>
        <dbReference type="ChEBI" id="CHEBI:58017"/>
        <note>ligand shared between dimeric partners</note>
    </ligand>
</feature>
<evidence type="ECO:0000256" key="6">
    <source>
        <dbReference type="HAMAP-Rule" id="MF_01208"/>
    </source>
</evidence>
<feature type="binding site" evidence="6">
    <location>
        <position position="108"/>
    </location>
    <ligand>
        <name>5-phospho-alpha-D-ribose 1-diphosphate</name>
        <dbReference type="ChEBI" id="CHEBI:58017"/>
        <note>ligand shared between dimeric partners</note>
    </ligand>
</feature>
<organism evidence="8 9">
    <name type="scientific">Solidesulfovibrio aerotolerans</name>
    <dbReference type="NCBI Taxonomy" id="295255"/>
    <lineage>
        <taxon>Bacteria</taxon>
        <taxon>Pseudomonadati</taxon>
        <taxon>Thermodesulfobacteriota</taxon>
        <taxon>Desulfovibrionia</taxon>
        <taxon>Desulfovibrionales</taxon>
        <taxon>Desulfovibrionaceae</taxon>
        <taxon>Solidesulfovibrio</taxon>
    </lineage>
</organism>
<comment type="cofactor">
    <cofactor evidence="6">
        <name>Mg(2+)</name>
        <dbReference type="ChEBI" id="CHEBI:18420"/>
    </cofactor>
</comment>
<keyword evidence="3 6" id="KW-0328">Glycosyltransferase</keyword>
<reference evidence="8 9" key="1">
    <citation type="submission" date="2020-01" db="EMBL/GenBank/DDBJ databases">
        <title>Genome sequence of Desulfovibrio aerotolerans DSM 16695(T).</title>
        <authorList>
            <person name="Karnachuk O."/>
            <person name="Avakyan M."/>
            <person name="Mardanov A."/>
            <person name="Kadnikov V."/>
            <person name="Ravin N."/>
        </authorList>
    </citation>
    <scope>NUCLEOTIDE SEQUENCE [LARGE SCALE GENOMIC DNA]</scope>
    <source>
        <strain evidence="8 9">DSM 16695</strain>
    </source>
</reference>
<proteinExistence type="inferred from homology"/>
<dbReference type="InterPro" id="IPR000836">
    <property type="entry name" value="PRTase_dom"/>
</dbReference>
<comment type="pathway">
    <text evidence="1 6">Pyrimidine metabolism; UMP biosynthesis via de novo pathway; UMP from orotate: step 1/2.</text>
</comment>
<gene>
    <name evidence="6 8" type="primary">pyrE</name>
    <name evidence="8" type="ORF">GTA51_06255</name>
</gene>
<keyword evidence="9" id="KW-1185">Reference proteome</keyword>
<evidence type="ECO:0000256" key="4">
    <source>
        <dbReference type="ARBA" id="ARBA00022679"/>
    </source>
</evidence>
<evidence type="ECO:0000313" key="8">
    <source>
        <dbReference type="EMBL" id="MYL82738.1"/>
    </source>
</evidence>
<dbReference type="OrthoDB" id="9785917at2"/>